<name>A0A3M6QVV4_9BURK</name>
<proteinExistence type="predicted"/>
<dbReference type="EMBL" id="RDQJ01000059">
    <property type="protein sequence ID" value="RMX07041.1"/>
    <property type="molecule type" value="Genomic_DNA"/>
</dbReference>
<gene>
    <name evidence="1" type="ORF">EBQ34_14950</name>
</gene>
<organism evidence="1 2">
    <name type="scientific">Vandammella animalimorsus</name>
    <dbReference type="NCBI Taxonomy" id="2029117"/>
    <lineage>
        <taxon>Bacteria</taxon>
        <taxon>Pseudomonadati</taxon>
        <taxon>Pseudomonadota</taxon>
        <taxon>Betaproteobacteria</taxon>
        <taxon>Burkholderiales</taxon>
        <taxon>Comamonadaceae</taxon>
        <taxon>Vandammella</taxon>
    </lineage>
</organism>
<comment type="caution">
    <text evidence="1">The sequence shown here is derived from an EMBL/GenBank/DDBJ whole genome shotgun (WGS) entry which is preliminary data.</text>
</comment>
<dbReference type="Proteomes" id="UP000275180">
    <property type="component" value="Unassembled WGS sequence"/>
</dbReference>
<reference evidence="1 2" key="1">
    <citation type="submission" date="2018-10" db="EMBL/GenBank/DDBJ databases">
        <title>Comamonadaceae CDC group NO-1 genome sequencing and assembly.</title>
        <authorList>
            <person name="Bernier A.-M."/>
            <person name="Bernard K."/>
        </authorList>
    </citation>
    <scope>NUCLEOTIDE SEQUENCE [LARGE SCALE GENOMIC DNA]</scope>
    <source>
        <strain evidence="1 2">NML180582</strain>
    </source>
</reference>
<sequence length="60" mass="6290">MFIDARFVEGHFLAGVDGIADFRAHFSANGQFGQGSVSVAFIDGVDLLALLLCNGNGLDC</sequence>
<accession>A0A3M6QVV4</accession>
<dbReference type="AlphaFoldDB" id="A0A3M6QVV4"/>
<evidence type="ECO:0000313" key="1">
    <source>
        <dbReference type="EMBL" id="RMX07041.1"/>
    </source>
</evidence>
<protein>
    <submittedName>
        <fullName evidence="1">Uncharacterized protein</fullName>
    </submittedName>
</protein>
<evidence type="ECO:0000313" key="2">
    <source>
        <dbReference type="Proteomes" id="UP000275180"/>
    </source>
</evidence>